<evidence type="ECO:0000313" key="1">
    <source>
        <dbReference type="EMBL" id="KAL2812538.1"/>
    </source>
</evidence>
<protein>
    <submittedName>
        <fullName evidence="1">Uncharacterized protein</fullName>
    </submittedName>
</protein>
<dbReference type="Proteomes" id="UP001610334">
    <property type="component" value="Unassembled WGS sequence"/>
</dbReference>
<evidence type="ECO:0000313" key="2">
    <source>
        <dbReference type="Proteomes" id="UP001610334"/>
    </source>
</evidence>
<sequence length="52" mass="5908">MAQYPFFSKETIVSDGIGIVRDSFEPEHERPNVSMDELATLGYLKDPSGWVF</sequence>
<organism evidence="1 2">
    <name type="scientific">Aspergillus granulosus</name>
    <dbReference type="NCBI Taxonomy" id="176169"/>
    <lineage>
        <taxon>Eukaryota</taxon>
        <taxon>Fungi</taxon>
        <taxon>Dikarya</taxon>
        <taxon>Ascomycota</taxon>
        <taxon>Pezizomycotina</taxon>
        <taxon>Eurotiomycetes</taxon>
        <taxon>Eurotiomycetidae</taxon>
        <taxon>Eurotiales</taxon>
        <taxon>Aspergillaceae</taxon>
        <taxon>Aspergillus</taxon>
        <taxon>Aspergillus subgen. Nidulantes</taxon>
    </lineage>
</organism>
<dbReference type="EMBL" id="JBFXLT010000047">
    <property type="protein sequence ID" value="KAL2812538.1"/>
    <property type="molecule type" value="Genomic_DNA"/>
</dbReference>
<comment type="caution">
    <text evidence="1">The sequence shown here is derived from an EMBL/GenBank/DDBJ whole genome shotgun (WGS) entry which is preliminary data.</text>
</comment>
<proteinExistence type="predicted"/>
<name>A0ABR4HAQ1_9EURO</name>
<keyword evidence="2" id="KW-1185">Reference proteome</keyword>
<accession>A0ABR4HAQ1</accession>
<gene>
    <name evidence="1" type="ORF">BJX63DRAFT_396588</name>
</gene>
<reference evidence="1 2" key="1">
    <citation type="submission" date="2024-07" db="EMBL/GenBank/DDBJ databases">
        <title>Section-level genome sequencing and comparative genomics of Aspergillus sections Usti and Cavernicolus.</title>
        <authorList>
            <consortium name="Lawrence Berkeley National Laboratory"/>
            <person name="Nybo J.L."/>
            <person name="Vesth T.C."/>
            <person name="Theobald S."/>
            <person name="Frisvad J.C."/>
            <person name="Larsen T.O."/>
            <person name="Kjaerboelling I."/>
            <person name="Rothschild-Mancinelli K."/>
            <person name="Lyhne E.K."/>
            <person name="Kogle M.E."/>
            <person name="Barry K."/>
            <person name="Clum A."/>
            <person name="Na H."/>
            <person name="Ledsgaard L."/>
            <person name="Lin J."/>
            <person name="Lipzen A."/>
            <person name="Kuo A."/>
            <person name="Riley R."/>
            <person name="Mondo S."/>
            <person name="Labutti K."/>
            <person name="Haridas S."/>
            <person name="Pangalinan J."/>
            <person name="Salamov A.A."/>
            <person name="Simmons B.A."/>
            <person name="Magnuson J.K."/>
            <person name="Chen J."/>
            <person name="Drula E."/>
            <person name="Henrissat B."/>
            <person name="Wiebenga A."/>
            <person name="Lubbers R.J."/>
            <person name="Gomes A.C."/>
            <person name="Makela M.R."/>
            <person name="Stajich J."/>
            <person name="Grigoriev I.V."/>
            <person name="Mortensen U.H."/>
            <person name="De Vries R.P."/>
            <person name="Baker S.E."/>
            <person name="Andersen M.R."/>
        </authorList>
    </citation>
    <scope>NUCLEOTIDE SEQUENCE [LARGE SCALE GENOMIC DNA]</scope>
    <source>
        <strain evidence="1 2">CBS 588.65</strain>
    </source>
</reference>